<proteinExistence type="predicted"/>
<organism evidence="1 2">
    <name type="scientific">Cercospora zeae-maydis SCOH1-5</name>
    <dbReference type="NCBI Taxonomy" id="717836"/>
    <lineage>
        <taxon>Eukaryota</taxon>
        <taxon>Fungi</taxon>
        <taxon>Dikarya</taxon>
        <taxon>Ascomycota</taxon>
        <taxon>Pezizomycotina</taxon>
        <taxon>Dothideomycetes</taxon>
        <taxon>Dothideomycetidae</taxon>
        <taxon>Mycosphaerellales</taxon>
        <taxon>Mycosphaerellaceae</taxon>
        <taxon>Cercospora</taxon>
    </lineage>
</organism>
<protein>
    <submittedName>
        <fullName evidence="1">Uncharacterized protein</fullName>
    </submittedName>
</protein>
<sequence>MASSNMVYIPARQQTRCKGMQILQFERFCRTQQARIHVTSSILNIPYPALWISRALRIPRAAQHGNKRAMLARCNGAVRASTVMYGKRLISAAICCLFTVAHASDLALERSELNNANAEERRALAEAGELVDRRAQEAAVEEENPVTQDIGLATLFNAIVSPAASTLIKVAGRANKLEKRQDGAQVTAPTSTVTITTATTQVATLTSSFPSTTTVVSTQDITFTTSFIATTTAVSTIQGRTVTATSLTLVTSTYTTTAQSTLASTLVQTTTAVSTQPTTAISTLDGGTATLVATTFQTVTATVTGPTSTVQGQAVTQTLPPTTVQVQRATRSPYPSNGPCAYVFRNGPVVFCEGNA</sequence>
<dbReference type="Proteomes" id="UP000799539">
    <property type="component" value="Unassembled WGS sequence"/>
</dbReference>
<accession>A0A6A6FV16</accession>
<keyword evidence="2" id="KW-1185">Reference proteome</keyword>
<name>A0A6A6FV16_9PEZI</name>
<evidence type="ECO:0000313" key="2">
    <source>
        <dbReference type="Proteomes" id="UP000799539"/>
    </source>
</evidence>
<dbReference type="EMBL" id="ML992663">
    <property type="protein sequence ID" value="KAF2217263.1"/>
    <property type="molecule type" value="Genomic_DNA"/>
</dbReference>
<evidence type="ECO:0000313" key="1">
    <source>
        <dbReference type="EMBL" id="KAF2217263.1"/>
    </source>
</evidence>
<dbReference type="OrthoDB" id="10552042at2759"/>
<gene>
    <name evidence="1" type="ORF">CERZMDRAFT_93312</name>
</gene>
<dbReference type="AlphaFoldDB" id="A0A6A6FV16"/>
<reference evidence="1" key="1">
    <citation type="journal article" date="2020" name="Stud. Mycol.">
        <title>101 Dothideomycetes genomes: a test case for predicting lifestyles and emergence of pathogens.</title>
        <authorList>
            <person name="Haridas S."/>
            <person name="Albert R."/>
            <person name="Binder M."/>
            <person name="Bloem J."/>
            <person name="Labutti K."/>
            <person name="Salamov A."/>
            <person name="Andreopoulos B."/>
            <person name="Baker S."/>
            <person name="Barry K."/>
            <person name="Bills G."/>
            <person name="Bluhm B."/>
            <person name="Cannon C."/>
            <person name="Castanera R."/>
            <person name="Culley D."/>
            <person name="Daum C."/>
            <person name="Ezra D."/>
            <person name="Gonzalez J."/>
            <person name="Henrissat B."/>
            <person name="Kuo A."/>
            <person name="Liang C."/>
            <person name="Lipzen A."/>
            <person name="Lutzoni F."/>
            <person name="Magnuson J."/>
            <person name="Mondo S."/>
            <person name="Nolan M."/>
            <person name="Ohm R."/>
            <person name="Pangilinan J."/>
            <person name="Park H.-J."/>
            <person name="Ramirez L."/>
            <person name="Alfaro M."/>
            <person name="Sun H."/>
            <person name="Tritt A."/>
            <person name="Yoshinaga Y."/>
            <person name="Zwiers L.-H."/>
            <person name="Turgeon B."/>
            <person name="Goodwin S."/>
            <person name="Spatafora J."/>
            <person name="Crous P."/>
            <person name="Grigoriev I."/>
        </authorList>
    </citation>
    <scope>NUCLEOTIDE SEQUENCE</scope>
    <source>
        <strain evidence="1">SCOH1-5</strain>
    </source>
</reference>